<feature type="region of interest" description="Disordered" evidence="1">
    <location>
        <begin position="284"/>
        <end position="317"/>
    </location>
</feature>
<feature type="region of interest" description="Disordered" evidence="1">
    <location>
        <begin position="196"/>
        <end position="215"/>
    </location>
</feature>
<protein>
    <submittedName>
        <fullName evidence="2">Uncharacterized protein</fullName>
    </submittedName>
</protein>
<proteinExistence type="predicted"/>
<accession>A0A1V6Q0L6</accession>
<dbReference type="EMBL" id="MDYN01000019">
    <property type="protein sequence ID" value="OQD82810.1"/>
    <property type="molecule type" value="Genomic_DNA"/>
</dbReference>
<reference evidence="3" key="1">
    <citation type="journal article" date="2017" name="Nat. Microbiol.">
        <title>Global analysis of biosynthetic gene clusters reveals vast potential of secondary metabolite production in Penicillium species.</title>
        <authorList>
            <person name="Nielsen J.C."/>
            <person name="Grijseels S."/>
            <person name="Prigent S."/>
            <person name="Ji B."/>
            <person name="Dainat J."/>
            <person name="Nielsen K.F."/>
            <person name="Frisvad J.C."/>
            <person name="Workman M."/>
            <person name="Nielsen J."/>
        </authorList>
    </citation>
    <scope>NUCLEOTIDE SEQUENCE [LARGE SCALE GENOMIC DNA]</scope>
    <source>
        <strain evidence="3">IBT 31811</strain>
    </source>
</reference>
<evidence type="ECO:0000313" key="2">
    <source>
        <dbReference type="EMBL" id="OQD82810.1"/>
    </source>
</evidence>
<evidence type="ECO:0000313" key="3">
    <source>
        <dbReference type="Proteomes" id="UP000191672"/>
    </source>
</evidence>
<dbReference type="AlphaFoldDB" id="A0A1V6Q0L6"/>
<keyword evidence="3" id="KW-1185">Reference proteome</keyword>
<dbReference type="Proteomes" id="UP000191672">
    <property type="component" value="Unassembled WGS sequence"/>
</dbReference>
<comment type="caution">
    <text evidence="2">The sequence shown here is derived from an EMBL/GenBank/DDBJ whole genome shotgun (WGS) entry which is preliminary data.</text>
</comment>
<gene>
    <name evidence="2" type="ORF">PENANT_c019G03858</name>
</gene>
<organism evidence="2 3">
    <name type="scientific">Penicillium antarcticum</name>
    <dbReference type="NCBI Taxonomy" id="416450"/>
    <lineage>
        <taxon>Eukaryota</taxon>
        <taxon>Fungi</taxon>
        <taxon>Dikarya</taxon>
        <taxon>Ascomycota</taxon>
        <taxon>Pezizomycotina</taxon>
        <taxon>Eurotiomycetes</taxon>
        <taxon>Eurotiomycetidae</taxon>
        <taxon>Eurotiales</taxon>
        <taxon>Aspergillaceae</taxon>
        <taxon>Penicillium</taxon>
    </lineage>
</organism>
<evidence type="ECO:0000256" key="1">
    <source>
        <dbReference type="SAM" id="MobiDB-lite"/>
    </source>
</evidence>
<sequence length="317" mass="35595">MFSGFPTSDGLTFYSNPPRTSRYIPGFLPTPCQSQPWPVRDLYARYLPNQSLEERRENQRLEEHRRQLIASMARSSSNGLGSPGPTLPRSVRQRAANLSEGEISVFDLGPSLQATPIPASRIHRNTGLLRENPALYTALDSLATDNGRNERRLCTEDLESEAVSSASEDIPNPHPFSQCERRRNVMISRGPELANFGTRPGRQLRDSRVASSDDVQSLGHGYGYGYGYSMQDNHLHFSDESNSHVMARSVPHSPRSPPAPLRRVLYPLIYYGVVGPEHSNLRTVEQANNPTSGNSSADPRYWNEENQQSDAFEKRWN</sequence>
<feature type="compositionally biased region" description="Polar residues" evidence="1">
    <location>
        <begin position="284"/>
        <end position="297"/>
    </location>
</feature>
<name>A0A1V6Q0L6_9EURO</name>